<dbReference type="SUPFAM" id="SSF160214">
    <property type="entry name" value="FlaG-like"/>
    <property type="match status" value="1"/>
</dbReference>
<dbReference type="EMBL" id="JBHLVF010000008">
    <property type="protein sequence ID" value="MFC0390400.1"/>
    <property type="molecule type" value="Genomic_DNA"/>
</dbReference>
<dbReference type="InterPro" id="IPR035924">
    <property type="entry name" value="FlaG-like_sf"/>
</dbReference>
<dbReference type="Pfam" id="PF03646">
    <property type="entry name" value="FlaG"/>
    <property type="match status" value="1"/>
</dbReference>
<dbReference type="RefSeq" id="WP_256555654.1">
    <property type="nucleotide sequence ID" value="NZ_JANHOF010000024.1"/>
</dbReference>
<accession>A0ABV6J642</accession>
<dbReference type="PANTHER" id="PTHR37166">
    <property type="entry name" value="PROTEIN FLAG"/>
    <property type="match status" value="1"/>
</dbReference>
<dbReference type="Proteomes" id="UP001589818">
    <property type="component" value="Unassembled WGS sequence"/>
</dbReference>
<keyword evidence="2" id="KW-1185">Reference proteome</keyword>
<keyword evidence="1" id="KW-0282">Flagellum</keyword>
<gene>
    <name evidence="1" type="ORF">ACFFJ8_03315</name>
</gene>
<dbReference type="InterPro" id="IPR005186">
    <property type="entry name" value="FlaG"/>
</dbReference>
<dbReference type="Gene3D" id="3.30.160.170">
    <property type="entry name" value="FlaG-like"/>
    <property type="match status" value="1"/>
</dbReference>
<keyword evidence="1" id="KW-0969">Cilium</keyword>
<sequence length="129" mass="13981">MSMNLSSVGGNRMPIADSGAGEIEKAVRVSGRDMSIINTMEAMRLAELRGVKLSVGEEQKIKMLDQAIKAVDGPNTTIQLSVHKETNTIMIKVMNKDTGEMIREVPPEKTLDVAASLMEIAGILIDQKV</sequence>
<protein>
    <submittedName>
        <fullName evidence="1">Flagellar protein FlaG</fullName>
    </submittedName>
</protein>
<evidence type="ECO:0000313" key="2">
    <source>
        <dbReference type="Proteomes" id="UP001589818"/>
    </source>
</evidence>
<keyword evidence="1" id="KW-0966">Cell projection</keyword>
<comment type="caution">
    <text evidence="1">The sequence shown here is derived from an EMBL/GenBank/DDBJ whole genome shotgun (WGS) entry which is preliminary data.</text>
</comment>
<organism evidence="1 2">
    <name type="scientific">Paenibacillus mendelii</name>
    <dbReference type="NCBI Taxonomy" id="206163"/>
    <lineage>
        <taxon>Bacteria</taxon>
        <taxon>Bacillati</taxon>
        <taxon>Bacillota</taxon>
        <taxon>Bacilli</taxon>
        <taxon>Bacillales</taxon>
        <taxon>Paenibacillaceae</taxon>
        <taxon>Paenibacillus</taxon>
    </lineage>
</organism>
<reference evidence="1 2" key="1">
    <citation type="submission" date="2024-09" db="EMBL/GenBank/DDBJ databases">
        <authorList>
            <person name="Sun Q."/>
            <person name="Mori K."/>
        </authorList>
    </citation>
    <scope>NUCLEOTIDE SEQUENCE [LARGE SCALE GENOMIC DNA]</scope>
    <source>
        <strain evidence="1 2">CCM 4839</strain>
    </source>
</reference>
<evidence type="ECO:0000313" key="1">
    <source>
        <dbReference type="EMBL" id="MFC0390400.1"/>
    </source>
</evidence>
<dbReference type="PANTHER" id="PTHR37166:SF1">
    <property type="entry name" value="PROTEIN FLAG"/>
    <property type="match status" value="1"/>
</dbReference>
<proteinExistence type="predicted"/>
<name>A0ABV6J642_9BACL</name>